<dbReference type="AlphaFoldDB" id="A0A1I5YM51"/>
<keyword evidence="2" id="KW-0472">Membrane</keyword>
<keyword evidence="2" id="KW-0812">Transmembrane</keyword>
<sequence length="337" mass="35604">MSIDSVVAGRSARAARTLRTQLLMAGAAVGALGALALSWAFSWHISPEEQKAAAAAEAKRVAFHSPAGSCLSWTQPDAGDARTVPCTQPHLFEVTGVVDISDQYPPGVPSPDLTLWRQIAEERCGEIGEAYLGKPLDPYGKLTLGVLRPPEEEWVEGDRQLRCGLQWAGPGGGLQTLDAPAAEVDQSNVWEPGTCLALVGKTVGDPVSCAGPHSYEIVATIDLAEEFTEGYPSQDKQMAWLDLRCNEAVEEYSGGMDLAEQELILGWDVREQESWDAGSTKVNCKVGATLPDDSGLAVVHGSIRKQPESAESSAPESESSDPSTDAATSAERSGSGG</sequence>
<dbReference type="OrthoDB" id="4266126at2"/>
<evidence type="ECO:0000256" key="1">
    <source>
        <dbReference type="SAM" id="MobiDB-lite"/>
    </source>
</evidence>
<feature type="region of interest" description="Disordered" evidence="1">
    <location>
        <begin position="301"/>
        <end position="337"/>
    </location>
</feature>
<dbReference type="Proteomes" id="UP000198727">
    <property type="component" value="Unassembled WGS sequence"/>
</dbReference>
<keyword evidence="5" id="KW-1185">Reference proteome</keyword>
<dbReference type="InterPro" id="IPR026004">
    <property type="entry name" value="Septum_form"/>
</dbReference>
<feature type="transmembrane region" description="Helical" evidence="2">
    <location>
        <begin position="21"/>
        <end position="41"/>
    </location>
</feature>
<evidence type="ECO:0000256" key="2">
    <source>
        <dbReference type="SAM" id="Phobius"/>
    </source>
</evidence>
<evidence type="ECO:0000313" key="5">
    <source>
        <dbReference type="Proteomes" id="UP000198727"/>
    </source>
</evidence>
<keyword evidence="2" id="KW-1133">Transmembrane helix</keyword>
<evidence type="ECO:0000259" key="3">
    <source>
        <dbReference type="Pfam" id="PF13845"/>
    </source>
</evidence>
<evidence type="ECO:0000313" key="4">
    <source>
        <dbReference type="EMBL" id="SFQ44977.1"/>
    </source>
</evidence>
<dbReference type="EMBL" id="FOWW01000007">
    <property type="protein sequence ID" value="SFQ44977.1"/>
    <property type="molecule type" value="Genomic_DNA"/>
</dbReference>
<gene>
    <name evidence="4" type="ORF">SAMN05421810_107245</name>
</gene>
<dbReference type="STRING" id="587909.SAMN05421810_107245"/>
<feature type="compositionally biased region" description="Low complexity" evidence="1">
    <location>
        <begin position="309"/>
        <end position="331"/>
    </location>
</feature>
<dbReference type="Pfam" id="PF13845">
    <property type="entry name" value="Septum_form"/>
    <property type="match status" value="1"/>
</dbReference>
<dbReference type="RefSeq" id="WP_092532807.1">
    <property type="nucleotide sequence ID" value="NZ_FOWW01000007.1"/>
</dbReference>
<organism evidence="4 5">
    <name type="scientific">Amycolatopsis arida</name>
    <dbReference type="NCBI Taxonomy" id="587909"/>
    <lineage>
        <taxon>Bacteria</taxon>
        <taxon>Bacillati</taxon>
        <taxon>Actinomycetota</taxon>
        <taxon>Actinomycetes</taxon>
        <taxon>Pseudonocardiales</taxon>
        <taxon>Pseudonocardiaceae</taxon>
        <taxon>Amycolatopsis</taxon>
    </lineage>
</organism>
<protein>
    <submittedName>
        <fullName evidence="4">Septum formation</fullName>
    </submittedName>
</protein>
<name>A0A1I5YM51_9PSEU</name>
<reference evidence="5" key="1">
    <citation type="submission" date="2016-10" db="EMBL/GenBank/DDBJ databases">
        <authorList>
            <person name="Varghese N."/>
            <person name="Submissions S."/>
        </authorList>
    </citation>
    <scope>NUCLEOTIDE SEQUENCE [LARGE SCALE GENOMIC DNA]</scope>
    <source>
        <strain evidence="5">CGMCC 4.5579</strain>
    </source>
</reference>
<accession>A0A1I5YM51</accession>
<feature type="domain" description="Septum formation-related" evidence="3">
    <location>
        <begin position="67"/>
        <end position="284"/>
    </location>
</feature>
<proteinExistence type="predicted"/>